<keyword evidence="2" id="KW-1185">Reference proteome</keyword>
<dbReference type="EMBL" id="CAJVQC010006747">
    <property type="protein sequence ID" value="CAG8570621.1"/>
    <property type="molecule type" value="Genomic_DNA"/>
</dbReference>
<evidence type="ECO:0000313" key="2">
    <source>
        <dbReference type="Proteomes" id="UP000789920"/>
    </source>
</evidence>
<organism evidence="1 2">
    <name type="scientific">Racocetra persica</name>
    <dbReference type="NCBI Taxonomy" id="160502"/>
    <lineage>
        <taxon>Eukaryota</taxon>
        <taxon>Fungi</taxon>
        <taxon>Fungi incertae sedis</taxon>
        <taxon>Mucoromycota</taxon>
        <taxon>Glomeromycotina</taxon>
        <taxon>Glomeromycetes</taxon>
        <taxon>Diversisporales</taxon>
        <taxon>Gigasporaceae</taxon>
        <taxon>Racocetra</taxon>
    </lineage>
</organism>
<dbReference type="Proteomes" id="UP000789920">
    <property type="component" value="Unassembled WGS sequence"/>
</dbReference>
<comment type="caution">
    <text evidence="1">The sequence shown here is derived from an EMBL/GenBank/DDBJ whole genome shotgun (WGS) entry which is preliminary data.</text>
</comment>
<gene>
    <name evidence="1" type="ORF">RPERSI_LOCUS4739</name>
</gene>
<name>A0ACA9M559_9GLOM</name>
<reference evidence="1" key="1">
    <citation type="submission" date="2021-06" db="EMBL/GenBank/DDBJ databases">
        <authorList>
            <person name="Kallberg Y."/>
            <person name="Tangrot J."/>
            <person name="Rosling A."/>
        </authorList>
    </citation>
    <scope>NUCLEOTIDE SEQUENCE</scope>
    <source>
        <strain evidence="1">MA461A</strain>
    </source>
</reference>
<protein>
    <submittedName>
        <fullName evidence="1">20164_t:CDS:1</fullName>
    </submittedName>
</protein>
<proteinExistence type="predicted"/>
<accession>A0ACA9M559</accession>
<sequence length="48" mass="5241">MQIQEAEGTQRQAVSSGLQQPPEGNPPSSHMPLRGKHGINGNSRYQQI</sequence>
<evidence type="ECO:0000313" key="1">
    <source>
        <dbReference type="EMBL" id="CAG8570621.1"/>
    </source>
</evidence>